<dbReference type="InterPro" id="IPR011545">
    <property type="entry name" value="DEAD/DEAH_box_helicase_dom"/>
</dbReference>
<evidence type="ECO:0000256" key="6">
    <source>
        <dbReference type="ARBA" id="ARBA00022806"/>
    </source>
</evidence>
<evidence type="ECO:0000256" key="14">
    <source>
        <dbReference type="ARBA" id="ARBA00048988"/>
    </source>
</evidence>
<organism evidence="18 19">
    <name type="scientific">Feifania hominis</name>
    <dbReference type="NCBI Taxonomy" id="2763660"/>
    <lineage>
        <taxon>Bacteria</taxon>
        <taxon>Bacillati</taxon>
        <taxon>Bacillota</taxon>
        <taxon>Clostridia</taxon>
        <taxon>Eubacteriales</taxon>
        <taxon>Feifaniaceae</taxon>
        <taxon>Feifania</taxon>
    </lineage>
</organism>
<dbReference type="GO" id="GO:0006281">
    <property type="term" value="P:DNA repair"/>
    <property type="evidence" value="ECO:0007669"/>
    <property type="project" value="UniProtKB-UniRule"/>
</dbReference>
<dbReference type="InterPro" id="IPR004609">
    <property type="entry name" value="ATP-dep_DNA_helicase_RecG"/>
</dbReference>
<comment type="similarity">
    <text evidence="1 15">Belongs to the helicase family. RecG subfamily.</text>
</comment>
<evidence type="ECO:0000313" key="19">
    <source>
        <dbReference type="Proteomes" id="UP000620366"/>
    </source>
</evidence>
<evidence type="ECO:0000256" key="7">
    <source>
        <dbReference type="ARBA" id="ARBA00022840"/>
    </source>
</evidence>
<feature type="domain" description="Helicase C-terminal" evidence="17">
    <location>
        <begin position="452"/>
        <end position="614"/>
    </location>
</feature>
<evidence type="ECO:0000256" key="9">
    <source>
        <dbReference type="ARBA" id="ARBA00023172"/>
    </source>
</evidence>
<dbReference type="SUPFAM" id="SSF50249">
    <property type="entry name" value="Nucleic acid-binding proteins"/>
    <property type="match status" value="1"/>
</dbReference>
<dbReference type="GO" id="GO:0016787">
    <property type="term" value="F:hydrolase activity"/>
    <property type="evidence" value="ECO:0007669"/>
    <property type="project" value="UniProtKB-KW"/>
</dbReference>
<dbReference type="GO" id="GO:0003677">
    <property type="term" value="F:DNA binding"/>
    <property type="evidence" value="ECO:0007669"/>
    <property type="project" value="UniProtKB-KW"/>
</dbReference>
<evidence type="ECO:0000256" key="12">
    <source>
        <dbReference type="ARBA" id="ARBA00034617"/>
    </source>
</evidence>
<evidence type="ECO:0000256" key="5">
    <source>
        <dbReference type="ARBA" id="ARBA00022801"/>
    </source>
</evidence>
<dbReference type="InterPro" id="IPR014001">
    <property type="entry name" value="Helicase_ATP-bd"/>
</dbReference>
<keyword evidence="9 15" id="KW-0233">DNA recombination</keyword>
<dbReference type="InterPro" id="IPR047112">
    <property type="entry name" value="RecG/Mfd"/>
</dbReference>
<dbReference type="CDD" id="cd04488">
    <property type="entry name" value="RecG_wedge_OBF"/>
    <property type="match status" value="1"/>
</dbReference>
<keyword evidence="4 15" id="KW-0227">DNA damage</keyword>
<dbReference type="Gene3D" id="2.40.50.140">
    <property type="entry name" value="Nucleic acid-binding proteins"/>
    <property type="match status" value="1"/>
</dbReference>
<dbReference type="NCBIfam" id="TIGR00643">
    <property type="entry name" value="recG"/>
    <property type="match status" value="1"/>
</dbReference>
<dbReference type="AlphaFoldDB" id="A0A926HQ83"/>
<dbReference type="SUPFAM" id="SSF52540">
    <property type="entry name" value="P-loop containing nucleoside triphosphate hydrolases"/>
    <property type="match status" value="2"/>
</dbReference>
<dbReference type="GO" id="GO:0005524">
    <property type="term" value="F:ATP binding"/>
    <property type="evidence" value="ECO:0007669"/>
    <property type="project" value="UniProtKB-KW"/>
</dbReference>
<keyword evidence="3 15" id="KW-0547">Nucleotide-binding</keyword>
<keyword evidence="5 15" id="KW-0378">Hydrolase</keyword>
<dbReference type="InterPro" id="IPR012340">
    <property type="entry name" value="NA-bd_OB-fold"/>
</dbReference>
<dbReference type="NCBIfam" id="NF008165">
    <property type="entry name" value="PRK10917.1-3"/>
    <property type="match status" value="1"/>
</dbReference>
<dbReference type="EMBL" id="JACRSP010000002">
    <property type="protein sequence ID" value="MBC8536072.1"/>
    <property type="molecule type" value="Genomic_DNA"/>
</dbReference>
<dbReference type="PROSITE" id="PS51194">
    <property type="entry name" value="HELICASE_CTER"/>
    <property type="match status" value="1"/>
</dbReference>
<reference evidence="18" key="1">
    <citation type="submission" date="2020-08" db="EMBL/GenBank/DDBJ databases">
        <title>Genome public.</title>
        <authorList>
            <person name="Liu C."/>
            <person name="Sun Q."/>
        </authorList>
    </citation>
    <scope>NUCLEOTIDE SEQUENCE</scope>
    <source>
        <strain evidence="18">BX7</strain>
    </source>
</reference>
<keyword evidence="8" id="KW-0238">DNA-binding</keyword>
<evidence type="ECO:0000313" key="18">
    <source>
        <dbReference type="EMBL" id="MBC8536072.1"/>
    </source>
</evidence>
<gene>
    <name evidence="18" type="primary">recG</name>
    <name evidence="18" type="ORF">H8695_05125</name>
</gene>
<sequence>MDRLHSDIQYLKGIGPERARAFARLGIQSVSQLLYTFPRDYEDRTRVVPLGETVLGDTCSVRLTVVSEPRAYRVRKGMELLKFRAADGAMNCEITYFNQKFLKDKFVPGQEYLFYGKIEGNFITRSMANPAFEPAAEGDAGGSIVPIYRLTAGLSQTVMRKSLREALKVAESEFHDPLPEDLRRDYDLCGSVFALENIHFPTDEKSLTPARRRMVFEEFFLLQLGMFTLKNRRRGQTPVRMSRNVTLDGFLSRLPFSLTGAQRRTLTECVDDLAGDEPMNRLVQGDVGSGKTVVAAGVAYYVVKNGYQAAMMVPTEILATQHFLNLAPLLDRCGIRTAVLTGSQPAATRRSILEQLASGEIDFVIGTHALLGEQVHFSRLGLIVTDEQHRFGVAQRAQLAAKGENPHVLVMSATPIPRTLALIIYGDLDVSVIDELPPGRQEIQTVGIDSSKRTRAYGYIRRELAAGRQAYIVCPLVEESETGDSDLHDVMQYSQTLQREVFPDFRVGFLHGRMKQADKDAIMADFVSNRIQVLVSTTVIEVGVDVKNATVMMIENAERFGLSALHQLRGRVGRGEHKSLCVLVSDSRNEKTVERLRTLCRTNDGFQIAEADLKLRGPGDFFGVRQHGLPALRIADMAGDMRILKEAQEAAADLLRRDPALEAPELLPLREKLEELFALEEGNFLN</sequence>
<dbReference type="InterPro" id="IPR045562">
    <property type="entry name" value="RecG_dom3_C"/>
</dbReference>
<dbReference type="SMART" id="SM00487">
    <property type="entry name" value="DEXDc"/>
    <property type="match status" value="1"/>
</dbReference>
<keyword evidence="7 15" id="KW-0067">ATP-binding</keyword>
<accession>A0A926HQ83</accession>
<dbReference type="PANTHER" id="PTHR47964">
    <property type="entry name" value="ATP-DEPENDENT DNA HELICASE HOMOLOG RECG, CHLOROPLASTIC"/>
    <property type="match status" value="1"/>
</dbReference>
<evidence type="ECO:0000256" key="8">
    <source>
        <dbReference type="ARBA" id="ARBA00023125"/>
    </source>
</evidence>
<evidence type="ECO:0000256" key="15">
    <source>
        <dbReference type="RuleBase" id="RU363016"/>
    </source>
</evidence>
<comment type="catalytic activity">
    <reaction evidence="12 15">
        <text>Couples ATP hydrolysis with the unwinding of duplex DNA by translocating in the 3'-5' direction.</text>
        <dbReference type="EC" id="5.6.2.4"/>
    </reaction>
</comment>
<dbReference type="PROSITE" id="PS51192">
    <property type="entry name" value="HELICASE_ATP_BIND_1"/>
    <property type="match status" value="1"/>
</dbReference>
<protein>
    <recommendedName>
        <fullName evidence="2 15">ATP-dependent DNA helicase RecG</fullName>
        <ecNumber evidence="13 15">5.6.2.4</ecNumber>
    </recommendedName>
</protein>
<dbReference type="GO" id="GO:0043138">
    <property type="term" value="F:3'-5' DNA helicase activity"/>
    <property type="evidence" value="ECO:0007669"/>
    <property type="project" value="UniProtKB-EC"/>
</dbReference>
<dbReference type="Pfam" id="PF19833">
    <property type="entry name" value="RecG_dom3_C"/>
    <property type="match status" value="1"/>
</dbReference>
<keyword evidence="11" id="KW-0413">Isomerase</keyword>
<dbReference type="InterPro" id="IPR027417">
    <property type="entry name" value="P-loop_NTPase"/>
</dbReference>
<dbReference type="EC" id="5.6.2.4" evidence="13 15"/>
<comment type="caution">
    <text evidence="18">The sequence shown here is derived from an EMBL/GenBank/DDBJ whole genome shotgun (WGS) entry which is preliminary data.</text>
</comment>
<dbReference type="Pfam" id="PF17191">
    <property type="entry name" value="RecG_wedge"/>
    <property type="match status" value="1"/>
</dbReference>
<evidence type="ECO:0000256" key="1">
    <source>
        <dbReference type="ARBA" id="ARBA00007504"/>
    </source>
</evidence>
<dbReference type="CDD" id="cd17992">
    <property type="entry name" value="DEXHc_RecG"/>
    <property type="match status" value="1"/>
</dbReference>
<dbReference type="Pfam" id="PF00270">
    <property type="entry name" value="DEAD"/>
    <property type="match status" value="1"/>
</dbReference>
<evidence type="ECO:0000256" key="10">
    <source>
        <dbReference type="ARBA" id="ARBA00023204"/>
    </source>
</evidence>
<feature type="domain" description="Helicase ATP-binding" evidence="16">
    <location>
        <begin position="272"/>
        <end position="433"/>
    </location>
</feature>
<evidence type="ECO:0000256" key="3">
    <source>
        <dbReference type="ARBA" id="ARBA00022741"/>
    </source>
</evidence>
<keyword evidence="10 15" id="KW-0234">DNA repair</keyword>
<dbReference type="InterPro" id="IPR001650">
    <property type="entry name" value="Helicase_C-like"/>
</dbReference>
<dbReference type="RefSeq" id="WP_249299827.1">
    <property type="nucleotide sequence ID" value="NZ_JACRSP010000002.1"/>
</dbReference>
<comment type="function">
    <text evidence="15">Plays a critical role in recombination and DNA repair. Helps process Holliday junction intermediates to mature products by catalyzing branch migration. Has replication fork regression activity, unwinds stalled or blocked replication forks to make a HJ that can be resolved. Has a DNA unwinding activity characteristic of a DNA helicase with 3'-5' polarity.</text>
</comment>
<evidence type="ECO:0000259" key="16">
    <source>
        <dbReference type="PROSITE" id="PS51192"/>
    </source>
</evidence>
<evidence type="ECO:0000256" key="11">
    <source>
        <dbReference type="ARBA" id="ARBA00023235"/>
    </source>
</evidence>
<dbReference type="NCBIfam" id="NF008168">
    <property type="entry name" value="PRK10917.2-2"/>
    <property type="match status" value="1"/>
</dbReference>
<dbReference type="InterPro" id="IPR033454">
    <property type="entry name" value="RecG_wedge"/>
</dbReference>
<dbReference type="Proteomes" id="UP000620366">
    <property type="component" value="Unassembled WGS sequence"/>
</dbReference>
<dbReference type="Pfam" id="PF00271">
    <property type="entry name" value="Helicase_C"/>
    <property type="match status" value="1"/>
</dbReference>
<dbReference type="PANTHER" id="PTHR47964:SF1">
    <property type="entry name" value="ATP-DEPENDENT DNA HELICASE HOMOLOG RECG, CHLOROPLASTIC"/>
    <property type="match status" value="1"/>
</dbReference>
<evidence type="ECO:0000256" key="2">
    <source>
        <dbReference type="ARBA" id="ARBA00017846"/>
    </source>
</evidence>
<comment type="catalytic activity">
    <reaction evidence="14 15">
        <text>ATP + H2O = ADP + phosphate + H(+)</text>
        <dbReference type="Rhea" id="RHEA:13065"/>
        <dbReference type="ChEBI" id="CHEBI:15377"/>
        <dbReference type="ChEBI" id="CHEBI:15378"/>
        <dbReference type="ChEBI" id="CHEBI:30616"/>
        <dbReference type="ChEBI" id="CHEBI:43474"/>
        <dbReference type="ChEBI" id="CHEBI:456216"/>
        <dbReference type="EC" id="5.6.2.4"/>
    </reaction>
</comment>
<keyword evidence="6 15" id="KW-0347">Helicase</keyword>
<proteinExistence type="inferred from homology"/>
<keyword evidence="19" id="KW-1185">Reference proteome</keyword>
<evidence type="ECO:0000259" key="17">
    <source>
        <dbReference type="PROSITE" id="PS51194"/>
    </source>
</evidence>
<evidence type="ECO:0000256" key="13">
    <source>
        <dbReference type="ARBA" id="ARBA00034808"/>
    </source>
</evidence>
<dbReference type="GO" id="GO:0006310">
    <property type="term" value="P:DNA recombination"/>
    <property type="evidence" value="ECO:0007669"/>
    <property type="project" value="UniProtKB-UniRule"/>
</dbReference>
<name>A0A926HQ83_9FIRM</name>
<dbReference type="Gene3D" id="3.40.50.300">
    <property type="entry name" value="P-loop containing nucleotide triphosphate hydrolases"/>
    <property type="match status" value="2"/>
</dbReference>
<dbReference type="SMART" id="SM00490">
    <property type="entry name" value="HELICc"/>
    <property type="match status" value="1"/>
</dbReference>
<evidence type="ECO:0000256" key="4">
    <source>
        <dbReference type="ARBA" id="ARBA00022763"/>
    </source>
</evidence>